<dbReference type="SUPFAM" id="SSF48403">
    <property type="entry name" value="Ankyrin repeat"/>
    <property type="match status" value="1"/>
</dbReference>
<evidence type="ECO:0000256" key="1">
    <source>
        <dbReference type="ARBA" id="ARBA00022737"/>
    </source>
</evidence>
<feature type="non-terminal residue" evidence="4">
    <location>
        <position position="1"/>
    </location>
</feature>
<keyword evidence="1" id="KW-0677">Repeat</keyword>
<dbReference type="PANTHER" id="PTHR24171">
    <property type="entry name" value="ANKYRIN REPEAT DOMAIN-CONTAINING PROTEIN 39-RELATED"/>
    <property type="match status" value="1"/>
</dbReference>
<feature type="repeat" description="ANK" evidence="3">
    <location>
        <begin position="29"/>
        <end position="61"/>
    </location>
</feature>
<organism evidence="4 5">
    <name type="scientific">Dissostichus mawsoni</name>
    <name type="common">Antarctic cod</name>
    <dbReference type="NCBI Taxonomy" id="36200"/>
    <lineage>
        <taxon>Eukaryota</taxon>
        <taxon>Metazoa</taxon>
        <taxon>Chordata</taxon>
        <taxon>Craniata</taxon>
        <taxon>Vertebrata</taxon>
        <taxon>Euteleostomi</taxon>
        <taxon>Actinopterygii</taxon>
        <taxon>Neopterygii</taxon>
        <taxon>Teleostei</taxon>
        <taxon>Neoteleostei</taxon>
        <taxon>Acanthomorphata</taxon>
        <taxon>Eupercaria</taxon>
        <taxon>Perciformes</taxon>
        <taxon>Notothenioidei</taxon>
        <taxon>Nototheniidae</taxon>
        <taxon>Dissostichus</taxon>
    </lineage>
</organism>
<dbReference type="Gene3D" id="1.25.40.20">
    <property type="entry name" value="Ankyrin repeat-containing domain"/>
    <property type="match status" value="2"/>
</dbReference>
<keyword evidence="2 3" id="KW-0040">ANK repeat</keyword>
<reference evidence="4 5" key="1">
    <citation type="submission" date="2020-03" db="EMBL/GenBank/DDBJ databases">
        <title>Dissostichus mawsoni Genome sequencing and assembly.</title>
        <authorList>
            <person name="Park H."/>
        </authorList>
    </citation>
    <scope>NUCLEOTIDE SEQUENCE [LARGE SCALE GENOMIC DNA]</scope>
    <source>
        <strain evidence="4">DM0001</strain>
        <tissue evidence="4">Muscle</tissue>
    </source>
</reference>
<evidence type="ECO:0000256" key="2">
    <source>
        <dbReference type="ARBA" id="ARBA00023043"/>
    </source>
</evidence>
<gene>
    <name evidence="4" type="ORF">F7725_028447</name>
</gene>
<evidence type="ECO:0000256" key="3">
    <source>
        <dbReference type="PROSITE-ProRule" id="PRU00023"/>
    </source>
</evidence>
<dbReference type="PANTHER" id="PTHR24171:SF9">
    <property type="entry name" value="ANKYRIN REPEAT DOMAIN-CONTAINING PROTEIN 39"/>
    <property type="match status" value="1"/>
</dbReference>
<keyword evidence="5" id="KW-1185">Reference proteome</keyword>
<sequence length="160" mass="17392">MNVERLLFITPPRGNTSPSSSSSTLCDEHGNVPLHWAVERNRTESCRALLDLGADPNLLNTALMSPLHLATGHDITAHINYLDKSNSSPLHLAVRGGNIEAITFCIAKGAKGATEVVKLMLSSVERVEETINLTDGANQTPLHRATIFDHKELAEYLISL</sequence>
<protein>
    <submittedName>
        <fullName evidence="4">Uncharacterized protein</fullName>
    </submittedName>
</protein>
<dbReference type="PROSITE" id="PS50088">
    <property type="entry name" value="ANK_REPEAT"/>
    <property type="match status" value="2"/>
</dbReference>
<comment type="caution">
    <text evidence="4">The sequence shown here is derived from an EMBL/GenBank/DDBJ whole genome shotgun (WGS) entry which is preliminary data.</text>
</comment>
<accession>A0A7J5XH06</accession>
<dbReference type="Proteomes" id="UP000518266">
    <property type="component" value="Unassembled WGS sequence"/>
</dbReference>
<proteinExistence type="predicted"/>
<dbReference type="InterPro" id="IPR036770">
    <property type="entry name" value="Ankyrin_rpt-contain_sf"/>
</dbReference>
<dbReference type="Pfam" id="PF12796">
    <property type="entry name" value="Ank_2"/>
    <property type="match status" value="1"/>
</dbReference>
<dbReference type="PROSITE" id="PS50297">
    <property type="entry name" value="ANK_REP_REGION"/>
    <property type="match status" value="2"/>
</dbReference>
<feature type="repeat" description="ANK" evidence="3">
    <location>
        <begin position="85"/>
        <end position="110"/>
    </location>
</feature>
<dbReference type="InterPro" id="IPR002110">
    <property type="entry name" value="Ankyrin_rpt"/>
</dbReference>
<name>A0A7J5XH06_DISMA</name>
<dbReference type="SMART" id="SM00248">
    <property type="entry name" value="ANK"/>
    <property type="match status" value="2"/>
</dbReference>
<evidence type="ECO:0000313" key="5">
    <source>
        <dbReference type="Proteomes" id="UP000518266"/>
    </source>
</evidence>
<evidence type="ECO:0000313" key="4">
    <source>
        <dbReference type="EMBL" id="KAF3835889.1"/>
    </source>
</evidence>
<dbReference type="AlphaFoldDB" id="A0A7J5XH06"/>
<dbReference type="EMBL" id="JAAKFY010000024">
    <property type="protein sequence ID" value="KAF3835889.1"/>
    <property type="molecule type" value="Genomic_DNA"/>
</dbReference>
<dbReference type="OrthoDB" id="8949660at2759"/>